<accession>A0ABM8GD06</accession>
<dbReference type="EMBL" id="AP027731">
    <property type="protein sequence ID" value="BDZ46135.1"/>
    <property type="molecule type" value="Genomic_DNA"/>
</dbReference>
<evidence type="ECO:0000313" key="2">
    <source>
        <dbReference type="Proteomes" id="UP001321498"/>
    </source>
</evidence>
<keyword evidence="2" id="KW-1185">Reference proteome</keyword>
<organism evidence="1 2">
    <name type="scientific">Naasia aerilata</name>
    <dbReference type="NCBI Taxonomy" id="1162966"/>
    <lineage>
        <taxon>Bacteria</taxon>
        <taxon>Bacillati</taxon>
        <taxon>Actinomycetota</taxon>
        <taxon>Actinomycetes</taxon>
        <taxon>Micrococcales</taxon>
        <taxon>Microbacteriaceae</taxon>
        <taxon>Naasia</taxon>
    </lineage>
</organism>
<protein>
    <submittedName>
        <fullName evidence="1">Uncharacterized protein</fullName>
    </submittedName>
</protein>
<evidence type="ECO:0000313" key="1">
    <source>
        <dbReference type="EMBL" id="BDZ46135.1"/>
    </source>
</evidence>
<dbReference type="Proteomes" id="UP001321498">
    <property type="component" value="Chromosome"/>
</dbReference>
<sequence length="86" mass="9115">MHGQADLGKQPIPDLVSGQSDFWKVATDIAGSTAAVTWGPNVQVAYDTYSDAIKKATADKTPYADALKTTQEAVVADLKKTGFTVK</sequence>
<proteinExistence type="predicted"/>
<name>A0ABM8GD06_9MICO</name>
<reference evidence="2" key="1">
    <citation type="journal article" date="2019" name="Int. J. Syst. Evol. Microbiol.">
        <title>The Global Catalogue of Microorganisms (GCM) 10K type strain sequencing project: providing services to taxonomists for standard genome sequencing and annotation.</title>
        <authorList>
            <consortium name="The Broad Institute Genomics Platform"/>
            <consortium name="The Broad Institute Genome Sequencing Center for Infectious Disease"/>
            <person name="Wu L."/>
            <person name="Ma J."/>
        </authorList>
    </citation>
    <scope>NUCLEOTIDE SEQUENCE [LARGE SCALE GENOMIC DNA]</scope>
    <source>
        <strain evidence="2">NBRC 108725</strain>
    </source>
</reference>
<dbReference type="Gene3D" id="3.40.190.10">
    <property type="entry name" value="Periplasmic binding protein-like II"/>
    <property type="match status" value="1"/>
</dbReference>
<gene>
    <name evidence="1" type="ORF">GCM10025866_20440</name>
</gene>